<dbReference type="SUPFAM" id="SSF55920">
    <property type="entry name" value="Creatinase/aminopeptidase"/>
    <property type="match status" value="1"/>
</dbReference>
<accession>A0A382PL87</accession>
<dbReference type="AlphaFoldDB" id="A0A382PL87"/>
<evidence type="ECO:0000313" key="1">
    <source>
        <dbReference type="EMBL" id="SVC72752.1"/>
    </source>
</evidence>
<dbReference type="EMBL" id="UINC01107402">
    <property type="protein sequence ID" value="SVC72752.1"/>
    <property type="molecule type" value="Genomic_DNA"/>
</dbReference>
<name>A0A382PL87_9ZZZZ</name>
<proteinExistence type="predicted"/>
<organism evidence="1">
    <name type="scientific">marine metagenome</name>
    <dbReference type="NCBI Taxonomy" id="408172"/>
    <lineage>
        <taxon>unclassified sequences</taxon>
        <taxon>metagenomes</taxon>
        <taxon>ecological metagenomes</taxon>
    </lineage>
</organism>
<dbReference type="Gene3D" id="3.90.230.10">
    <property type="entry name" value="Creatinase/methionine aminopeptidase superfamily"/>
    <property type="match status" value="1"/>
</dbReference>
<evidence type="ECO:0008006" key="2">
    <source>
        <dbReference type="Google" id="ProtNLM"/>
    </source>
</evidence>
<protein>
    <recommendedName>
        <fullName evidence="2">Peptidase M24 domain-containing protein</fullName>
    </recommendedName>
</protein>
<dbReference type="InterPro" id="IPR036005">
    <property type="entry name" value="Creatinase/aminopeptidase-like"/>
</dbReference>
<reference evidence="1" key="1">
    <citation type="submission" date="2018-05" db="EMBL/GenBank/DDBJ databases">
        <authorList>
            <person name="Lanie J.A."/>
            <person name="Ng W.-L."/>
            <person name="Kazmierczak K.M."/>
            <person name="Andrzejewski T.M."/>
            <person name="Davidsen T.M."/>
            <person name="Wayne K.J."/>
            <person name="Tettelin H."/>
            <person name="Glass J.I."/>
            <person name="Rusch D."/>
            <person name="Podicherti R."/>
            <person name="Tsui H.-C.T."/>
            <person name="Winkler M.E."/>
        </authorList>
    </citation>
    <scope>NUCLEOTIDE SEQUENCE</scope>
</reference>
<sequence length="42" mass="4816">MITQYFFAEGGLVGVKLEQMVLVTERGIEVLSHYPFEDNLIQ</sequence>
<gene>
    <name evidence="1" type="ORF">METZ01_LOCUS325606</name>
</gene>